<organism evidence="1 2">
    <name type="scientific">Parachlamydia acanthamoebae</name>
    <dbReference type="NCBI Taxonomy" id="83552"/>
    <lineage>
        <taxon>Bacteria</taxon>
        <taxon>Pseudomonadati</taxon>
        <taxon>Chlamydiota</taxon>
        <taxon>Chlamydiia</taxon>
        <taxon>Parachlamydiales</taxon>
        <taxon>Parachlamydiaceae</taxon>
        <taxon>Parachlamydia</taxon>
    </lineage>
</organism>
<dbReference type="PATRIC" id="fig|83552.4.peg.1430"/>
<comment type="caution">
    <text evidence="1">The sequence shown here is derived from an EMBL/GenBank/DDBJ whole genome shotgun (WGS) entry which is preliminary data.</text>
</comment>
<dbReference type="EMBL" id="JSAM01000078">
    <property type="protein sequence ID" value="KIA77405.1"/>
    <property type="molecule type" value="Genomic_DNA"/>
</dbReference>
<evidence type="ECO:0000313" key="2">
    <source>
        <dbReference type="Proteomes" id="UP000031307"/>
    </source>
</evidence>
<dbReference type="AlphaFoldDB" id="A0A0C1C8M9"/>
<sequence length="169" mass="19380">MFFKYLSLSDKVFLGTALALFILLIPSQVVMAYDDTPACFKEIEVNFFSYDVLSEALNMNGVAQSQWMLVYQSLRDRRERIVAQVKNIANQMRPNPLLNPFDPDRAVRILMQVLFAEYSDVMLALNVANPISPVVIRSSFEYIKGRHATRLKACLDSRRLTPNKNPIPY</sequence>
<proteinExistence type="predicted"/>
<reference evidence="1 2" key="1">
    <citation type="journal article" date="2014" name="Mol. Biol. Evol.">
        <title>Massive expansion of Ubiquitination-related gene families within the Chlamydiae.</title>
        <authorList>
            <person name="Domman D."/>
            <person name="Collingro A."/>
            <person name="Lagkouvardos I."/>
            <person name="Gehre L."/>
            <person name="Weinmaier T."/>
            <person name="Rattei T."/>
            <person name="Subtil A."/>
            <person name="Horn M."/>
        </authorList>
    </citation>
    <scope>NUCLEOTIDE SEQUENCE [LARGE SCALE GENOMIC DNA]</scope>
    <source>
        <strain evidence="1 2">OEW1</strain>
    </source>
</reference>
<accession>A0A0C1C8M9</accession>
<dbReference type="RefSeq" id="WP_006340123.1">
    <property type="nucleotide sequence ID" value="NZ_BAWW01000008.1"/>
</dbReference>
<protein>
    <submittedName>
        <fullName evidence="1">Uncharacterized protein</fullName>
    </submittedName>
</protein>
<dbReference type="Proteomes" id="UP000031307">
    <property type="component" value="Unassembled WGS sequence"/>
</dbReference>
<evidence type="ECO:0000313" key="1">
    <source>
        <dbReference type="EMBL" id="KIA77405.1"/>
    </source>
</evidence>
<gene>
    <name evidence="1" type="ORF">DB43_GI00050</name>
</gene>
<name>A0A0C1C8M9_9BACT</name>